<protein>
    <submittedName>
        <fullName evidence="1">Uncharacterized protein</fullName>
    </submittedName>
</protein>
<evidence type="ECO:0000313" key="2">
    <source>
        <dbReference type="Proteomes" id="UP001150266"/>
    </source>
</evidence>
<name>A0A9W9AGX0_9AGAR</name>
<comment type="caution">
    <text evidence="1">The sequence shown here is derived from an EMBL/GenBank/DDBJ whole genome shotgun (WGS) entry which is preliminary data.</text>
</comment>
<keyword evidence="2" id="KW-1185">Reference proteome</keyword>
<sequence length="229" mass="25736">MGPLLKQNRMTLHELHFEGSCFQDPGDLLASLQSSKLQSLRELTFDGQLTASGSWVDIQALNPNPVLLPGGHNAIPRFTRAQLQALSLRGLGVLKTELFYFVQNLFATKGWSTYLPCTVWNYHYKFISLWTTGLFFRLLHLPFADHFLLYSDGDISNQILDGSTMHGIPVLGGLSSDVFKNFTQLQSFSLICKDSSLVIHNFVDHLSSLSSLEHLQITLVKPELDWTPL</sequence>
<reference evidence="1" key="1">
    <citation type="submission" date="2022-08" db="EMBL/GenBank/DDBJ databases">
        <title>A Global Phylogenomic Analysis of the Shiitake Genus Lentinula.</title>
        <authorList>
            <consortium name="DOE Joint Genome Institute"/>
            <person name="Sierra-Patev S."/>
            <person name="Min B."/>
            <person name="Naranjo-Ortiz M."/>
            <person name="Looney B."/>
            <person name="Konkel Z."/>
            <person name="Slot J.C."/>
            <person name="Sakamoto Y."/>
            <person name="Steenwyk J.L."/>
            <person name="Rokas A."/>
            <person name="Carro J."/>
            <person name="Camarero S."/>
            <person name="Ferreira P."/>
            <person name="Molpeceres G."/>
            <person name="Ruiz-Duenas F.J."/>
            <person name="Serrano A."/>
            <person name="Henrissat B."/>
            <person name="Drula E."/>
            <person name="Hughes K.W."/>
            <person name="Mata J.L."/>
            <person name="Ishikawa N.K."/>
            <person name="Vargas-Isla R."/>
            <person name="Ushijima S."/>
            <person name="Smith C.A."/>
            <person name="Ahrendt S."/>
            <person name="Andreopoulos W."/>
            <person name="He G."/>
            <person name="Labutti K."/>
            <person name="Lipzen A."/>
            <person name="Ng V."/>
            <person name="Riley R."/>
            <person name="Sandor L."/>
            <person name="Barry K."/>
            <person name="Martinez A.T."/>
            <person name="Xiao Y."/>
            <person name="Gibbons J.G."/>
            <person name="Terashima K."/>
            <person name="Grigoriev I.V."/>
            <person name="Hibbett D.S."/>
        </authorList>
    </citation>
    <scope>NUCLEOTIDE SEQUENCE</scope>
    <source>
        <strain evidence="1">JLM2183</strain>
    </source>
</reference>
<dbReference type="Proteomes" id="UP001150266">
    <property type="component" value="Unassembled WGS sequence"/>
</dbReference>
<organism evidence="1 2">
    <name type="scientific">Lentinula aciculospora</name>
    <dbReference type="NCBI Taxonomy" id="153920"/>
    <lineage>
        <taxon>Eukaryota</taxon>
        <taxon>Fungi</taxon>
        <taxon>Dikarya</taxon>
        <taxon>Basidiomycota</taxon>
        <taxon>Agaricomycotina</taxon>
        <taxon>Agaricomycetes</taxon>
        <taxon>Agaricomycetidae</taxon>
        <taxon>Agaricales</taxon>
        <taxon>Marasmiineae</taxon>
        <taxon>Omphalotaceae</taxon>
        <taxon>Lentinula</taxon>
    </lineage>
</organism>
<proteinExistence type="predicted"/>
<accession>A0A9W9AGX0</accession>
<dbReference type="AlphaFoldDB" id="A0A9W9AGX0"/>
<evidence type="ECO:0000313" key="1">
    <source>
        <dbReference type="EMBL" id="KAJ4482487.1"/>
    </source>
</evidence>
<gene>
    <name evidence="1" type="ORF">J3R30DRAFT_3700028</name>
</gene>
<dbReference type="EMBL" id="JAOTPV010000005">
    <property type="protein sequence ID" value="KAJ4482487.1"/>
    <property type="molecule type" value="Genomic_DNA"/>
</dbReference>